<comment type="caution">
    <text evidence="5">The sequence shown here is derived from an EMBL/GenBank/DDBJ whole genome shotgun (WGS) entry which is preliminary data.</text>
</comment>
<dbReference type="Gene3D" id="3.40.1410.10">
    <property type="entry name" value="Chorismate lyase-like"/>
    <property type="match status" value="1"/>
</dbReference>
<evidence type="ECO:0000313" key="5">
    <source>
        <dbReference type="EMBL" id="HIW78184.1"/>
    </source>
</evidence>
<evidence type="ECO:0000256" key="1">
    <source>
        <dbReference type="ARBA" id="ARBA00023015"/>
    </source>
</evidence>
<organism evidence="5 6">
    <name type="scientific">Candidatus Bilophila faecipullorum</name>
    <dbReference type="NCBI Taxonomy" id="2838482"/>
    <lineage>
        <taxon>Bacteria</taxon>
        <taxon>Pseudomonadati</taxon>
        <taxon>Thermodesulfobacteriota</taxon>
        <taxon>Desulfovibrionia</taxon>
        <taxon>Desulfovibrionales</taxon>
        <taxon>Desulfovibrionaceae</taxon>
        <taxon>Bilophila</taxon>
    </lineage>
</organism>
<dbReference type="SUPFAM" id="SSF64288">
    <property type="entry name" value="Chorismate lyase-like"/>
    <property type="match status" value="1"/>
</dbReference>
<dbReference type="PANTHER" id="PTHR44846">
    <property type="entry name" value="MANNOSYL-D-GLYCERATE TRANSPORT/METABOLISM SYSTEM REPRESSOR MNGR-RELATED"/>
    <property type="match status" value="1"/>
</dbReference>
<dbReference type="PROSITE" id="PS50949">
    <property type="entry name" value="HTH_GNTR"/>
    <property type="match status" value="1"/>
</dbReference>
<dbReference type="InterPro" id="IPR050679">
    <property type="entry name" value="Bact_HTH_transcr_reg"/>
</dbReference>
<dbReference type="AlphaFoldDB" id="A0A9D1QYW6"/>
<keyword evidence="1" id="KW-0805">Transcription regulation</keyword>
<gene>
    <name evidence="5" type="ORF">H9874_03455</name>
</gene>
<evidence type="ECO:0000313" key="6">
    <source>
        <dbReference type="Proteomes" id="UP000824264"/>
    </source>
</evidence>
<dbReference type="PRINTS" id="PR00035">
    <property type="entry name" value="HTHGNTR"/>
</dbReference>
<name>A0A9D1QYW6_9BACT</name>
<dbReference type="InterPro" id="IPR036390">
    <property type="entry name" value="WH_DNA-bd_sf"/>
</dbReference>
<dbReference type="Gene3D" id="1.10.10.10">
    <property type="entry name" value="Winged helix-like DNA-binding domain superfamily/Winged helix DNA-binding domain"/>
    <property type="match status" value="1"/>
</dbReference>
<reference evidence="5" key="2">
    <citation type="submission" date="2021-04" db="EMBL/GenBank/DDBJ databases">
        <authorList>
            <person name="Gilroy R."/>
        </authorList>
    </citation>
    <scope>NUCLEOTIDE SEQUENCE</scope>
    <source>
        <strain evidence="5">ChiSxjej5B17-1746</strain>
    </source>
</reference>
<evidence type="ECO:0000256" key="3">
    <source>
        <dbReference type="ARBA" id="ARBA00023163"/>
    </source>
</evidence>
<protein>
    <submittedName>
        <fullName evidence="5">GntR family transcriptional regulator</fullName>
    </submittedName>
</protein>
<feature type="domain" description="HTH gntR-type" evidence="4">
    <location>
        <begin position="10"/>
        <end position="78"/>
    </location>
</feature>
<dbReference type="InterPro" id="IPR036388">
    <property type="entry name" value="WH-like_DNA-bd_sf"/>
</dbReference>
<dbReference type="SMART" id="SM00866">
    <property type="entry name" value="UTRA"/>
    <property type="match status" value="1"/>
</dbReference>
<accession>A0A9D1QYW6</accession>
<reference evidence="5" key="1">
    <citation type="journal article" date="2021" name="PeerJ">
        <title>Extensive microbial diversity within the chicken gut microbiome revealed by metagenomics and culture.</title>
        <authorList>
            <person name="Gilroy R."/>
            <person name="Ravi A."/>
            <person name="Getino M."/>
            <person name="Pursley I."/>
            <person name="Horton D.L."/>
            <person name="Alikhan N.F."/>
            <person name="Baker D."/>
            <person name="Gharbi K."/>
            <person name="Hall N."/>
            <person name="Watson M."/>
            <person name="Adriaenssens E.M."/>
            <person name="Foster-Nyarko E."/>
            <person name="Jarju S."/>
            <person name="Secka A."/>
            <person name="Antonio M."/>
            <person name="Oren A."/>
            <person name="Chaudhuri R.R."/>
            <person name="La Ragione R."/>
            <person name="Hildebrand F."/>
            <person name="Pallen M.J."/>
        </authorList>
    </citation>
    <scope>NUCLEOTIDE SEQUENCE</scope>
    <source>
        <strain evidence="5">ChiSxjej5B17-1746</strain>
    </source>
</reference>
<keyword evidence="3" id="KW-0804">Transcription</keyword>
<evidence type="ECO:0000259" key="4">
    <source>
        <dbReference type="PROSITE" id="PS50949"/>
    </source>
</evidence>
<keyword evidence="2" id="KW-0238">DNA-binding</keyword>
<dbReference type="Proteomes" id="UP000824264">
    <property type="component" value="Unassembled WGS sequence"/>
</dbReference>
<dbReference type="InterPro" id="IPR000524">
    <property type="entry name" value="Tscrpt_reg_HTH_GntR"/>
</dbReference>
<dbReference type="GO" id="GO:0003700">
    <property type="term" value="F:DNA-binding transcription factor activity"/>
    <property type="evidence" value="ECO:0007669"/>
    <property type="project" value="InterPro"/>
</dbReference>
<dbReference type="PANTHER" id="PTHR44846:SF1">
    <property type="entry name" value="MANNOSYL-D-GLYCERATE TRANSPORT_METABOLISM SYSTEM REPRESSOR MNGR-RELATED"/>
    <property type="match status" value="1"/>
</dbReference>
<dbReference type="SMART" id="SM00345">
    <property type="entry name" value="HTH_GNTR"/>
    <property type="match status" value="1"/>
</dbReference>
<dbReference type="InterPro" id="IPR011663">
    <property type="entry name" value="UTRA"/>
</dbReference>
<dbReference type="InterPro" id="IPR028978">
    <property type="entry name" value="Chorismate_lyase_/UTRA_dom_sf"/>
</dbReference>
<dbReference type="Pfam" id="PF07702">
    <property type="entry name" value="UTRA"/>
    <property type="match status" value="1"/>
</dbReference>
<dbReference type="EMBL" id="DXGI01000122">
    <property type="protein sequence ID" value="HIW78184.1"/>
    <property type="molecule type" value="Genomic_DNA"/>
</dbReference>
<dbReference type="Pfam" id="PF00392">
    <property type="entry name" value="GntR"/>
    <property type="match status" value="1"/>
</dbReference>
<sequence length="242" mass="27361">MTPSPKLTFAPLYEQVKKAILDRIIAGEWGPGSFLPSEIALAKEYGVSQGTLRKALNALTREKRLVRYQGKGTAVAVLDEDSALFPFFLLSDKHGKRVYPLSQIYGLRLGQPSEAERAALNLAPGVKVIHIDRVRMLDDCPVINERVTLSTARFPDFSFEADKVPNTLYEHYQLHFGVTVARATEQIEVTLPDPADIKRLNIERSHPLLLVTRTSFDLQEQPVEFRISRINTSHHVYRAELR</sequence>
<dbReference type="GO" id="GO:0003677">
    <property type="term" value="F:DNA binding"/>
    <property type="evidence" value="ECO:0007669"/>
    <property type="project" value="UniProtKB-KW"/>
</dbReference>
<dbReference type="CDD" id="cd07377">
    <property type="entry name" value="WHTH_GntR"/>
    <property type="match status" value="1"/>
</dbReference>
<dbReference type="GO" id="GO:0045892">
    <property type="term" value="P:negative regulation of DNA-templated transcription"/>
    <property type="evidence" value="ECO:0007669"/>
    <property type="project" value="TreeGrafter"/>
</dbReference>
<proteinExistence type="predicted"/>
<evidence type="ECO:0000256" key="2">
    <source>
        <dbReference type="ARBA" id="ARBA00023125"/>
    </source>
</evidence>
<dbReference type="SUPFAM" id="SSF46785">
    <property type="entry name" value="Winged helix' DNA-binding domain"/>
    <property type="match status" value="1"/>
</dbReference>